<dbReference type="PROSITE" id="PS50883">
    <property type="entry name" value="EAL"/>
    <property type="match status" value="1"/>
</dbReference>
<dbReference type="PROSITE" id="PS50885">
    <property type="entry name" value="HAMP"/>
    <property type="match status" value="1"/>
</dbReference>
<keyword evidence="6" id="KW-1185">Reference proteome</keyword>
<dbReference type="PANTHER" id="PTHR44757">
    <property type="entry name" value="DIGUANYLATE CYCLASE DGCP"/>
    <property type="match status" value="1"/>
</dbReference>
<reference evidence="5 6" key="1">
    <citation type="submission" date="2021-03" db="EMBL/GenBank/DDBJ databases">
        <authorList>
            <person name="So Y."/>
        </authorList>
    </citation>
    <scope>NUCLEOTIDE SEQUENCE [LARGE SCALE GENOMIC DNA]</scope>
    <source>
        <strain evidence="5 6">SSH11</strain>
    </source>
</reference>
<gene>
    <name evidence="5" type="ORF">J8J14_15590</name>
</gene>
<dbReference type="CDD" id="cd01949">
    <property type="entry name" value="GGDEF"/>
    <property type="match status" value="1"/>
</dbReference>
<protein>
    <submittedName>
        <fullName evidence="5">EAL domain-containing protein</fullName>
    </submittedName>
</protein>
<dbReference type="Proteomes" id="UP000681594">
    <property type="component" value="Unassembled WGS sequence"/>
</dbReference>
<evidence type="ECO:0000259" key="4">
    <source>
        <dbReference type="PROSITE" id="PS50887"/>
    </source>
</evidence>
<evidence type="ECO:0000259" key="2">
    <source>
        <dbReference type="PROSITE" id="PS50883"/>
    </source>
</evidence>
<keyword evidence="1" id="KW-0472">Membrane</keyword>
<dbReference type="InterPro" id="IPR001633">
    <property type="entry name" value="EAL_dom"/>
</dbReference>
<dbReference type="Gene3D" id="3.20.20.450">
    <property type="entry name" value="EAL domain"/>
    <property type="match status" value="1"/>
</dbReference>
<feature type="domain" description="HAMP" evidence="3">
    <location>
        <begin position="298"/>
        <end position="353"/>
    </location>
</feature>
<dbReference type="InterPro" id="IPR043128">
    <property type="entry name" value="Rev_trsase/Diguanyl_cyclase"/>
</dbReference>
<evidence type="ECO:0000259" key="3">
    <source>
        <dbReference type="PROSITE" id="PS50885"/>
    </source>
</evidence>
<dbReference type="InterPro" id="IPR000160">
    <property type="entry name" value="GGDEF_dom"/>
</dbReference>
<dbReference type="Gene3D" id="3.30.70.270">
    <property type="match status" value="1"/>
</dbReference>
<dbReference type="SUPFAM" id="SSF141868">
    <property type="entry name" value="EAL domain-like"/>
    <property type="match status" value="1"/>
</dbReference>
<name>A0ABS4AGP9_9PROT</name>
<dbReference type="EMBL" id="JAGIZB010000015">
    <property type="protein sequence ID" value="MBP0446196.1"/>
    <property type="molecule type" value="Genomic_DNA"/>
</dbReference>
<dbReference type="Pfam" id="PF00990">
    <property type="entry name" value="GGDEF"/>
    <property type="match status" value="1"/>
</dbReference>
<dbReference type="InterPro" id="IPR029787">
    <property type="entry name" value="Nucleotide_cyclase"/>
</dbReference>
<dbReference type="SUPFAM" id="SSF55073">
    <property type="entry name" value="Nucleotide cyclase"/>
    <property type="match status" value="1"/>
</dbReference>
<dbReference type="NCBIfam" id="TIGR00254">
    <property type="entry name" value="GGDEF"/>
    <property type="match status" value="1"/>
</dbReference>
<dbReference type="SMART" id="SM00267">
    <property type="entry name" value="GGDEF"/>
    <property type="match status" value="1"/>
</dbReference>
<dbReference type="InterPro" id="IPR035919">
    <property type="entry name" value="EAL_sf"/>
</dbReference>
<dbReference type="SMART" id="SM00052">
    <property type="entry name" value="EAL"/>
    <property type="match status" value="1"/>
</dbReference>
<dbReference type="InterPro" id="IPR052155">
    <property type="entry name" value="Biofilm_reg_signaling"/>
</dbReference>
<dbReference type="PROSITE" id="PS50887">
    <property type="entry name" value="GGDEF"/>
    <property type="match status" value="1"/>
</dbReference>
<feature type="transmembrane region" description="Helical" evidence="1">
    <location>
        <begin position="275"/>
        <end position="297"/>
    </location>
</feature>
<keyword evidence="1" id="KW-1133">Transmembrane helix</keyword>
<feature type="domain" description="EAL" evidence="2">
    <location>
        <begin position="536"/>
        <end position="785"/>
    </location>
</feature>
<dbReference type="Gene3D" id="6.10.340.10">
    <property type="match status" value="1"/>
</dbReference>
<dbReference type="RefSeq" id="WP_209380469.1">
    <property type="nucleotide sequence ID" value="NZ_JAGIZB010000015.1"/>
</dbReference>
<accession>A0ABS4AGP9</accession>
<dbReference type="CDD" id="cd01948">
    <property type="entry name" value="EAL"/>
    <property type="match status" value="1"/>
</dbReference>
<evidence type="ECO:0000256" key="1">
    <source>
        <dbReference type="SAM" id="Phobius"/>
    </source>
</evidence>
<feature type="domain" description="GGDEF" evidence="4">
    <location>
        <begin position="392"/>
        <end position="527"/>
    </location>
</feature>
<dbReference type="InterPro" id="IPR003660">
    <property type="entry name" value="HAMP_dom"/>
</dbReference>
<evidence type="ECO:0000313" key="5">
    <source>
        <dbReference type="EMBL" id="MBP0446196.1"/>
    </source>
</evidence>
<organism evidence="5 6">
    <name type="scientific">Pararoseomonas baculiformis</name>
    <dbReference type="NCBI Taxonomy" id="2820812"/>
    <lineage>
        <taxon>Bacteria</taxon>
        <taxon>Pseudomonadati</taxon>
        <taxon>Pseudomonadota</taxon>
        <taxon>Alphaproteobacteria</taxon>
        <taxon>Acetobacterales</taxon>
        <taxon>Acetobacteraceae</taxon>
        <taxon>Pararoseomonas</taxon>
    </lineage>
</organism>
<dbReference type="Pfam" id="PF00563">
    <property type="entry name" value="EAL"/>
    <property type="match status" value="1"/>
</dbReference>
<evidence type="ECO:0000313" key="6">
    <source>
        <dbReference type="Proteomes" id="UP000681594"/>
    </source>
</evidence>
<keyword evidence="1" id="KW-0812">Transmembrane</keyword>
<dbReference type="PANTHER" id="PTHR44757:SF2">
    <property type="entry name" value="BIOFILM ARCHITECTURE MAINTENANCE PROTEIN MBAA"/>
    <property type="match status" value="1"/>
</dbReference>
<sequence>MAGRIFPWRGLRSRLILLSAAPSLLCLLAMALSVGWLAREQQKDMDRQAIQAAGTRIEMRIGELRGRLDGLARLMLRDERITRSFTPDEPVPDDLPGRVLAALQVGEPLIGALEVWAEWPGHSGRGGSWSDRCDHGAGAHCPGPALPVVTSLTSHALPDGGRLHARISAFLGHEAAEGLAVAEQGALALLVDGWVVVSTIAMPAGPLAGWAPDWLQQAVVADQASTGMLEIAGRRWLARLSPLPGTTTGRASAPSPAILLLLPPRAGILAINETLAVMLPAAVLILGLGVALATGAARRLGAMLTALSEALRRLGRGDLAVPIPPAPRGAPREVIELTDACIQFRDAAAERSRLSERLRWLANFDGLTGLPNRALLGDRLDLAFAAAQRDRTGLVVLALDLDHFKEVNDSLGHAAGDEVLREVAGRLRGCLRATDTLARTGGDEFVLVAPGLDGPEQLATFAGRLLAAMEEPVPVASDHRLVGLSIGAAIMPPGRFDGRPEGLLQDADLALYQAKAEGGSCLRVFEPEMDERLRTRRALVADLRNAMARQELTILFQPQVSTATRRITGAEALLRWHHPTRGLISPDVFIPLAEETGLIVPIGAWVLEQACHVARGWGELHLAVNVSAQQVRQASFVTTVEQALARSGLPPQRLELEITEAAMLANSAETLGILSRLRSLGVRLAMDDFGTGYSSLATLQRFRFDKIKVDRSFIRHLSRDAKAVALLRAVIALGSALDVTTNAEGVEDEGQLSLLRAEGCDEAQGYLFGRPMSAAEFQAQVGRQDSRAA</sequence>
<proteinExistence type="predicted"/>
<comment type="caution">
    <text evidence="5">The sequence shown here is derived from an EMBL/GenBank/DDBJ whole genome shotgun (WGS) entry which is preliminary data.</text>
</comment>